<dbReference type="EMBL" id="KN822037">
    <property type="protein sequence ID" value="KIM63144.1"/>
    <property type="molecule type" value="Genomic_DNA"/>
</dbReference>
<evidence type="ECO:0000313" key="4">
    <source>
        <dbReference type="Proteomes" id="UP000053989"/>
    </source>
</evidence>
<evidence type="ECO:0000313" key="3">
    <source>
        <dbReference type="EMBL" id="KIM63144.1"/>
    </source>
</evidence>
<dbReference type="HOGENOM" id="CLU_021164_5_0_1"/>
<proteinExistence type="predicted"/>
<dbReference type="PANTHER" id="PTHR38926:SF5">
    <property type="entry name" value="F-BOX AND LEUCINE-RICH REPEAT PROTEIN 6"/>
    <property type="match status" value="1"/>
</dbReference>
<name>A0A0C3E3W8_9AGAM</name>
<dbReference type="SUPFAM" id="SSF81383">
    <property type="entry name" value="F-box domain"/>
    <property type="match status" value="1"/>
</dbReference>
<dbReference type="InterPro" id="IPR032675">
    <property type="entry name" value="LRR_dom_sf"/>
</dbReference>
<dbReference type="Pfam" id="PF12937">
    <property type="entry name" value="F-box-like"/>
    <property type="match status" value="1"/>
</dbReference>
<dbReference type="AlphaFoldDB" id="A0A0C3E3W8"/>
<protein>
    <recommendedName>
        <fullName evidence="2">F-box domain-containing protein</fullName>
    </recommendedName>
</protein>
<keyword evidence="4" id="KW-1185">Reference proteome</keyword>
<organism evidence="3 4">
    <name type="scientific">Scleroderma citrinum Foug A</name>
    <dbReference type="NCBI Taxonomy" id="1036808"/>
    <lineage>
        <taxon>Eukaryota</taxon>
        <taxon>Fungi</taxon>
        <taxon>Dikarya</taxon>
        <taxon>Basidiomycota</taxon>
        <taxon>Agaricomycotina</taxon>
        <taxon>Agaricomycetes</taxon>
        <taxon>Agaricomycetidae</taxon>
        <taxon>Boletales</taxon>
        <taxon>Sclerodermatineae</taxon>
        <taxon>Sclerodermataceae</taxon>
        <taxon>Scleroderma</taxon>
    </lineage>
</organism>
<dbReference type="Gene3D" id="3.80.10.10">
    <property type="entry name" value="Ribonuclease Inhibitor"/>
    <property type="match status" value="2"/>
</dbReference>
<reference evidence="4" key="2">
    <citation type="submission" date="2015-01" db="EMBL/GenBank/DDBJ databases">
        <title>Evolutionary Origins and Diversification of the Mycorrhizal Mutualists.</title>
        <authorList>
            <consortium name="DOE Joint Genome Institute"/>
            <consortium name="Mycorrhizal Genomics Consortium"/>
            <person name="Kohler A."/>
            <person name="Kuo A."/>
            <person name="Nagy L.G."/>
            <person name="Floudas D."/>
            <person name="Copeland A."/>
            <person name="Barry K.W."/>
            <person name="Cichocki N."/>
            <person name="Veneault-Fourrey C."/>
            <person name="LaButti K."/>
            <person name="Lindquist E.A."/>
            <person name="Lipzen A."/>
            <person name="Lundell T."/>
            <person name="Morin E."/>
            <person name="Murat C."/>
            <person name="Riley R."/>
            <person name="Ohm R."/>
            <person name="Sun H."/>
            <person name="Tunlid A."/>
            <person name="Henrissat B."/>
            <person name="Grigoriev I.V."/>
            <person name="Hibbett D.S."/>
            <person name="Martin F."/>
        </authorList>
    </citation>
    <scope>NUCLEOTIDE SEQUENCE [LARGE SCALE GENOMIC DNA]</scope>
    <source>
        <strain evidence="4">Foug A</strain>
    </source>
</reference>
<sequence>MASNNNRLPATPTPTTAIRLLYIPELLHLIFGFLSKKCNVSNARVCKLWSEIALDVIWREVDNLVHMFTALKPIIDLGRMDYAFVANPDVTDWIRFQKYARRVRILCFSQKHDDEHLFQILDDVARTRISLEILPNLHTLRWIDKSTYDLKHCLLFLHSGIKYFTISFHGQSILLADIFARAPNLHTLTLHIPNQDIDMTSHAKVIAQNLPHLRKLVLPEFYYTSAVIQELSLMRNLEVIEFEHELSVGNGDPMDVDSFNPVLAEGSFPALWDLSLTAGIDDVERFFRKEFAPVNITTLYLNSYKKHTASEVHSLLLALSQECQFLSRLHIILLDKRLNLSGIPSDEQISFDTLRPLFLSPHLTWFELLHKYPLRITLDEVEELASRWPSVETLELNSEPLYTRKFSLDFRALLPFAKHCHKLEHLGIFINDTGFEVPSASSIIRPFRALQTLNFGTSRLENPVAVAIFLSLLFPPWCTLQYGITWTSCGTKEHRQLDPYIEAEISDRVGPWEEMSMLLPFLAEVRRDGRERMNALQEEVEELRTQNRLLMDKAGIRAEDSCVLA</sequence>
<dbReference type="PANTHER" id="PTHR38926">
    <property type="entry name" value="F-BOX DOMAIN CONTAINING PROTEIN, EXPRESSED"/>
    <property type="match status" value="1"/>
</dbReference>
<dbReference type="InterPro" id="IPR036047">
    <property type="entry name" value="F-box-like_dom_sf"/>
</dbReference>
<dbReference type="STRING" id="1036808.A0A0C3E3W8"/>
<dbReference type="SUPFAM" id="SSF52047">
    <property type="entry name" value="RNI-like"/>
    <property type="match status" value="1"/>
</dbReference>
<evidence type="ECO:0000256" key="1">
    <source>
        <dbReference type="SAM" id="Coils"/>
    </source>
</evidence>
<dbReference type="Proteomes" id="UP000053989">
    <property type="component" value="Unassembled WGS sequence"/>
</dbReference>
<accession>A0A0C3E3W8</accession>
<dbReference type="InterPro" id="IPR001810">
    <property type="entry name" value="F-box_dom"/>
</dbReference>
<reference evidence="3 4" key="1">
    <citation type="submission" date="2014-04" db="EMBL/GenBank/DDBJ databases">
        <authorList>
            <consortium name="DOE Joint Genome Institute"/>
            <person name="Kuo A."/>
            <person name="Kohler A."/>
            <person name="Nagy L.G."/>
            <person name="Floudas D."/>
            <person name="Copeland A."/>
            <person name="Barry K.W."/>
            <person name="Cichocki N."/>
            <person name="Veneault-Fourrey C."/>
            <person name="LaButti K."/>
            <person name="Lindquist E.A."/>
            <person name="Lipzen A."/>
            <person name="Lundell T."/>
            <person name="Morin E."/>
            <person name="Murat C."/>
            <person name="Sun H."/>
            <person name="Tunlid A."/>
            <person name="Henrissat B."/>
            <person name="Grigoriev I.V."/>
            <person name="Hibbett D.S."/>
            <person name="Martin F."/>
            <person name="Nordberg H.P."/>
            <person name="Cantor M.N."/>
            <person name="Hua S.X."/>
        </authorList>
    </citation>
    <scope>NUCLEOTIDE SEQUENCE [LARGE SCALE GENOMIC DNA]</scope>
    <source>
        <strain evidence="3 4">Foug A</strain>
    </source>
</reference>
<feature type="domain" description="F-box" evidence="2">
    <location>
        <begin position="24"/>
        <end position="62"/>
    </location>
</feature>
<dbReference type="OrthoDB" id="2447803at2759"/>
<feature type="coiled-coil region" evidence="1">
    <location>
        <begin position="526"/>
        <end position="553"/>
    </location>
</feature>
<dbReference type="InParanoid" id="A0A0C3E3W8"/>
<gene>
    <name evidence="3" type="ORF">SCLCIDRAFT_118262</name>
</gene>
<evidence type="ECO:0000259" key="2">
    <source>
        <dbReference type="Pfam" id="PF12937"/>
    </source>
</evidence>
<keyword evidence="1" id="KW-0175">Coiled coil</keyword>